<reference evidence="2" key="1">
    <citation type="journal article" date="2020" name="bioRxiv">
        <title>Chromosome-level reference genome of the European wasp spider Argiope bruennichi: a resource for studies on range expansion and evolutionary adaptation.</title>
        <authorList>
            <person name="Sheffer M.M."/>
            <person name="Hoppe A."/>
            <person name="Krehenwinkel H."/>
            <person name="Uhl G."/>
            <person name="Kuss A.W."/>
            <person name="Jensen L."/>
            <person name="Jensen C."/>
            <person name="Gillespie R.G."/>
            <person name="Hoff K.J."/>
            <person name="Prost S."/>
        </authorList>
    </citation>
    <scope>NUCLEOTIDE SEQUENCE</scope>
</reference>
<evidence type="ECO:0000313" key="3">
    <source>
        <dbReference type="Proteomes" id="UP000807504"/>
    </source>
</evidence>
<dbReference type="PROSITE" id="PS50225">
    <property type="entry name" value="SOCS"/>
    <property type="match status" value="1"/>
</dbReference>
<sequence length="302" mass="35291">MWNVLCGNSDEAKFYVIGYFLNKSDDTDMLFYILEIAQAVKFNFWGMWFKKNEEDYLCFCPVTAALLQGNANQLAVLLLYGFEQNHGRVAIYDEYYKGEIYSKFKAPLEERNPSRRAILTEILLFLLLIQKEQSGPKFRSLIECFRRVWNINAVPFVTESELMDEIHRRFPYPIRQQSSRLFPHTAPQFIDLVENYYKFIKPEDVPEVVHPRSLQQLCKCSIRKILTRSYKMPEGIARLAIPEKLRKFLKIMIFQKSAVSVTGNCTPNVPIHCDFTEQRATTEFAVNPYHAVMKLNGCCFVT</sequence>
<reference evidence="2" key="2">
    <citation type="submission" date="2020-06" db="EMBL/GenBank/DDBJ databases">
        <authorList>
            <person name="Sheffer M."/>
        </authorList>
    </citation>
    <scope>NUCLEOTIDE SEQUENCE</scope>
</reference>
<dbReference type="SUPFAM" id="SSF158235">
    <property type="entry name" value="SOCS box-like"/>
    <property type="match status" value="1"/>
</dbReference>
<dbReference type="AlphaFoldDB" id="A0A8T0F1R4"/>
<dbReference type="Pfam" id="PF07525">
    <property type="entry name" value="SOCS_box"/>
    <property type="match status" value="1"/>
</dbReference>
<evidence type="ECO:0000313" key="2">
    <source>
        <dbReference type="EMBL" id="KAF8782919.1"/>
    </source>
</evidence>
<name>A0A8T0F1R4_ARGBR</name>
<evidence type="ECO:0000259" key="1">
    <source>
        <dbReference type="PROSITE" id="PS50225"/>
    </source>
</evidence>
<feature type="domain" description="SOCS box" evidence="1">
    <location>
        <begin position="211"/>
        <end position="255"/>
    </location>
</feature>
<dbReference type="GO" id="GO:0035556">
    <property type="term" value="P:intracellular signal transduction"/>
    <property type="evidence" value="ECO:0007669"/>
    <property type="project" value="InterPro"/>
</dbReference>
<dbReference type="InterPro" id="IPR036036">
    <property type="entry name" value="SOCS_box-like_dom_sf"/>
</dbReference>
<protein>
    <recommendedName>
        <fullName evidence="1">SOCS box domain-containing protein</fullName>
    </recommendedName>
</protein>
<dbReference type="InterPro" id="IPR001496">
    <property type="entry name" value="SOCS_box"/>
</dbReference>
<organism evidence="2 3">
    <name type="scientific">Argiope bruennichi</name>
    <name type="common">Wasp spider</name>
    <name type="synonym">Aranea bruennichi</name>
    <dbReference type="NCBI Taxonomy" id="94029"/>
    <lineage>
        <taxon>Eukaryota</taxon>
        <taxon>Metazoa</taxon>
        <taxon>Ecdysozoa</taxon>
        <taxon>Arthropoda</taxon>
        <taxon>Chelicerata</taxon>
        <taxon>Arachnida</taxon>
        <taxon>Araneae</taxon>
        <taxon>Araneomorphae</taxon>
        <taxon>Entelegynae</taxon>
        <taxon>Araneoidea</taxon>
        <taxon>Araneidae</taxon>
        <taxon>Argiope</taxon>
    </lineage>
</organism>
<gene>
    <name evidence="2" type="ORF">HNY73_013151</name>
</gene>
<dbReference type="Gene3D" id="1.10.750.20">
    <property type="entry name" value="SOCS box"/>
    <property type="match status" value="1"/>
</dbReference>
<dbReference type="SMART" id="SM00969">
    <property type="entry name" value="SOCS_box"/>
    <property type="match status" value="1"/>
</dbReference>
<dbReference type="EMBL" id="JABXBU010001863">
    <property type="protein sequence ID" value="KAF8782919.1"/>
    <property type="molecule type" value="Genomic_DNA"/>
</dbReference>
<keyword evidence="3" id="KW-1185">Reference proteome</keyword>
<accession>A0A8T0F1R4</accession>
<dbReference type="Proteomes" id="UP000807504">
    <property type="component" value="Unassembled WGS sequence"/>
</dbReference>
<dbReference type="CDD" id="cd03587">
    <property type="entry name" value="SOCS"/>
    <property type="match status" value="1"/>
</dbReference>
<proteinExistence type="predicted"/>
<comment type="caution">
    <text evidence="2">The sequence shown here is derived from an EMBL/GenBank/DDBJ whole genome shotgun (WGS) entry which is preliminary data.</text>
</comment>